<dbReference type="EMBL" id="JABAGO010000054">
    <property type="protein sequence ID" value="NMF00808.1"/>
    <property type="molecule type" value="Genomic_DNA"/>
</dbReference>
<dbReference type="PANTHER" id="PTHR17985:SF8">
    <property type="entry name" value="TRANSPORT AND GOLGI ORGANIZATION PROTEIN 2 HOMOLOG"/>
    <property type="match status" value="1"/>
</dbReference>
<accession>A0A848D436</accession>
<protein>
    <submittedName>
        <fullName evidence="1">NRDE family protein</fullName>
    </submittedName>
</protein>
<organism evidence="1 2">
    <name type="scientific">Aneurinibacillus aneurinilyticus</name>
    <name type="common">Bacillus aneurinolyticus</name>
    <dbReference type="NCBI Taxonomy" id="1391"/>
    <lineage>
        <taxon>Bacteria</taxon>
        <taxon>Bacillati</taxon>
        <taxon>Bacillota</taxon>
        <taxon>Bacilli</taxon>
        <taxon>Bacillales</taxon>
        <taxon>Paenibacillaceae</taxon>
        <taxon>Aneurinibacillus group</taxon>
        <taxon>Aneurinibacillus</taxon>
    </lineage>
</organism>
<dbReference type="AlphaFoldDB" id="A0A848D436"/>
<dbReference type="Proteomes" id="UP000561326">
    <property type="component" value="Unassembled WGS sequence"/>
</dbReference>
<proteinExistence type="predicted"/>
<reference evidence="1 2" key="1">
    <citation type="submission" date="2020-04" db="EMBL/GenBank/DDBJ databases">
        <authorList>
            <person name="Hitch T.C.A."/>
            <person name="Wylensek D."/>
            <person name="Clavel T."/>
        </authorList>
    </citation>
    <scope>NUCLEOTIDE SEQUENCE [LARGE SCALE GENOMIC DNA]</scope>
    <source>
        <strain evidence="1 2">WB01_D5_05</strain>
    </source>
</reference>
<evidence type="ECO:0000313" key="1">
    <source>
        <dbReference type="EMBL" id="NMF00808.1"/>
    </source>
</evidence>
<dbReference type="InterPro" id="IPR008551">
    <property type="entry name" value="TANGO2"/>
</dbReference>
<sequence length="105" mass="12086">MPWSKVKKGTKRLAKALQKQNVEAEELFNILIDTEQANEKDLPDTGVGKEMERILSPLFIESPQYGTRSMTVLSIDNDNNVMFTEKSLVTEKMEWRSTRFSFSVI</sequence>
<name>A0A848D436_ANEAE</name>
<dbReference type="PANTHER" id="PTHR17985">
    <property type="entry name" value="SER/THR-RICH PROTEIN T10 IN DGCR REGION"/>
    <property type="match status" value="1"/>
</dbReference>
<evidence type="ECO:0000313" key="2">
    <source>
        <dbReference type="Proteomes" id="UP000561326"/>
    </source>
</evidence>
<comment type="caution">
    <text evidence="1">The sequence shown here is derived from an EMBL/GenBank/DDBJ whole genome shotgun (WGS) entry which is preliminary data.</text>
</comment>
<dbReference type="Pfam" id="PF05742">
    <property type="entry name" value="TANGO2"/>
    <property type="match status" value="1"/>
</dbReference>
<gene>
    <name evidence="1" type="ORF">HF838_21520</name>
</gene>